<dbReference type="EMBL" id="SGKU01000104">
    <property type="protein sequence ID" value="NFA44573.1"/>
    <property type="molecule type" value="Genomic_DNA"/>
</dbReference>
<dbReference type="Proteomes" id="UP000472355">
    <property type="component" value="Unassembled WGS sequence"/>
</dbReference>
<name>A0A6M0STE9_CLOBO</name>
<dbReference type="AlphaFoldDB" id="A0A6M0STE9"/>
<evidence type="ECO:0000313" key="2">
    <source>
        <dbReference type="Proteomes" id="UP000472355"/>
    </source>
</evidence>
<evidence type="ECO:0000313" key="1">
    <source>
        <dbReference type="EMBL" id="NFA44573.1"/>
    </source>
</evidence>
<gene>
    <name evidence="1" type="ORF">EXM65_18965</name>
</gene>
<protein>
    <submittedName>
        <fullName evidence="1">Uncharacterized protein</fullName>
    </submittedName>
</protein>
<comment type="caution">
    <text evidence="1">The sequence shown here is derived from an EMBL/GenBank/DDBJ whole genome shotgun (WGS) entry which is preliminary data.</text>
</comment>
<accession>A0A6M0STE9</accession>
<organism evidence="1 2">
    <name type="scientific">Clostridium botulinum</name>
    <dbReference type="NCBI Taxonomy" id="1491"/>
    <lineage>
        <taxon>Bacteria</taxon>
        <taxon>Bacillati</taxon>
        <taxon>Bacillota</taxon>
        <taxon>Clostridia</taxon>
        <taxon>Eubacteriales</taxon>
        <taxon>Clostridiaceae</taxon>
        <taxon>Clostridium</taxon>
    </lineage>
</organism>
<sequence length="71" mass="8443">MLQIRIFPYRLVIGEDLREFKREVNGIDLVPVNINKLYLWTDRGAARHAKILDTDEAWNVYEELEENLNVI</sequence>
<proteinExistence type="predicted"/>
<reference evidence="1 2" key="1">
    <citation type="submission" date="2019-02" db="EMBL/GenBank/DDBJ databases">
        <title>Genome sequencing of Clostridium botulinum clinical isolates.</title>
        <authorList>
            <person name="Brunt J."/>
            <person name="Van Vliet A.H.M."/>
            <person name="Stringer S.C."/>
            <person name="Grant K.A."/>
            <person name="Carter A.C."/>
            <person name="Peck M.W."/>
        </authorList>
    </citation>
    <scope>NUCLEOTIDE SEQUENCE [LARGE SCALE GENOMIC DNA]</scope>
    <source>
        <strain evidence="1 2">H113700579</strain>
    </source>
</reference>